<dbReference type="AlphaFoldDB" id="Q4UH07"/>
<dbReference type="GO" id="GO:0005739">
    <property type="term" value="C:mitochondrion"/>
    <property type="evidence" value="ECO:0007669"/>
    <property type="project" value="TreeGrafter"/>
</dbReference>
<dbReference type="GO" id="GO:0005524">
    <property type="term" value="F:ATP binding"/>
    <property type="evidence" value="ECO:0007669"/>
    <property type="project" value="UniProtKB-KW"/>
</dbReference>
<dbReference type="GeneID" id="3863959"/>
<dbReference type="Gene3D" id="3.40.50.300">
    <property type="entry name" value="P-loop containing nucleotide triphosphate hydrolases"/>
    <property type="match status" value="1"/>
</dbReference>
<comment type="similarity">
    <text evidence="1 5">Belongs to the IPP transferase family.</text>
</comment>
<dbReference type="Gene3D" id="1.10.20.140">
    <property type="match status" value="1"/>
</dbReference>
<dbReference type="eggNOG" id="KOG1384">
    <property type="taxonomic scope" value="Eukaryota"/>
</dbReference>
<dbReference type="PANTHER" id="PTHR11088">
    <property type="entry name" value="TRNA DIMETHYLALLYLTRANSFERASE"/>
    <property type="match status" value="1"/>
</dbReference>
<dbReference type="VEuPathDB" id="PiroplasmaDB:TA20750"/>
<evidence type="ECO:0000256" key="4">
    <source>
        <dbReference type="ARBA" id="ARBA00022840"/>
    </source>
</evidence>
<accession>Q4UH07</accession>
<evidence type="ECO:0000313" key="6">
    <source>
        <dbReference type="EMBL" id="CAI73632.1"/>
    </source>
</evidence>
<dbReference type="FunCoup" id="Q4UH07">
    <property type="interactions" value="356"/>
</dbReference>
<organism evidence="6 7">
    <name type="scientific">Theileria annulata</name>
    <dbReference type="NCBI Taxonomy" id="5874"/>
    <lineage>
        <taxon>Eukaryota</taxon>
        <taxon>Sar</taxon>
        <taxon>Alveolata</taxon>
        <taxon>Apicomplexa</taxon>
        <taxon>Aconoidasida</taxon>
        <taxon>Piroplasmida</taxon>
        <taxon>Theileriidae</taxon>
        <taxon>Theileria</taxon>
    </lineage>
</organism>
<keyword evidence="3 5" id="KW-0547">Nucleotide-binding</keyword>
<dbReference type="OrthoDB" id="775260at2759"/>
<proteinExistence type="inferred from homology"/>
<sequence>MENHDKISDVGSTASGKTKFSIDFCKKLNDFNINAEIINSDSMQVYKGFNIGTAKPSEDELSLIPHHLLNFVDPTQDYNVSMFVKDCSESLNLLFSQNKLPVIVGGTNLYIEALLWPSVMDSDNNNSESLEDYFDQFDTQTLYNLLNKIDPERANQLHRNDRKRIIRSLDIYHSQGITHTELIKLRKTQKDKEGIRYDALILCLKSDPEIQRSRIRERVKSMLKSGIIKECKELLELKAYKELIPLLIDESGFIEEPSEELLQKCATVLESKTWQYSQRQKTWINQRLLKSPLKTHVVNTNGILTLIYQLDVGIWDKLVMESVEITIKHLRDFNQLV</sequence>
<dbReference type="Pfam" id="PF01715">
    <property type="entry name" value="IPPT"/>
    <property type="match status" value="1"/>
</dbReference>
<gene>
    <name evidence="6" type="ORF">TA20750</name>
</gene>
<evidence type="ECO:0000256" key="5">
    <source>
        <dbReference type="RuleBase" id="RU003785"/>
    </source>
</evidence>
<dbReference type="KEGG" id="tan:TA20750"/>
<dbReference type="OMA" id="WGLHLKS"/>
<protein>
    <submittedName>
        <fullName evidence="6">Trna delta (2)-isopentenylpyrophosphate transferase, putative</fullName>
        <ecNumber evidence="6">2.5.1.8</ecNumber>
    </submittedName>
</protein>
<dbReference type="EC" id="2.5.1.8" evidence="6"/>
<evidence type="ECO:0000256" key="1">
    <source>
        <dbReference type="ARBA" id="ARBA00005842"/>
    </source>
</evidence>
<dbReference type="GO" id="GO:0006400">
    <property type="term" value="P:tRNA modification"/>
    <property type="evidence" value="ECO:0007669"/>
    <property type="project" value="TreeGrafter"/>
</dbReference>
<dbReference type="InterPro" id="IPR039657">
    <property type="entry name" value="Dimethylallyltransferase"/>
</dbReference>
<dbReference type="PANTHER" id="PTHR11088:SF89">
    <property type="entry name" value="TRNA DIMETHYLALLYLTRANSFERASE"/>
    <property type="match status" value="1"/>
</dbReference>
<dbReference type="InParanoid" id="Q4UH07"/>
<dbReference type="InterPro" id="IPR027417">
    <property type="entry name" value="P-loop_NTPase"/>
</dbReference>
<dbReference type="EMBL" id="CR940347">
    <property type="protein sequence ID" value="CAI73632.1"/>
    <property type="molecule type" value="Genomic_DNA"/>
</dbReference>
<keyword evidence="2 5" id="KW-0808">Transferase</keyword>
<dbReference type="InterPro" id="IPR018022">
    <property type="entry name" value="IPT"/>
</dbReference>
<dbReference type="NCBIfam" id="TIGR00174">
    <property type="entry name" value="miaA"/>
    <property type="match status" value="1"/>
</dbReference>
<reference evidence="6 7" key="1">
    <citation type="journal article" date="2005" name="Science">
        <title>Genome of the host-cell transforming parasite Theileria annulata compared with T. parva.</title>
        <authorList>
            <person name="Pain A."/>
            <person name="Renauld H."/>
            <person name="Berriman M."/>
            <person name="Murphy L."/>
            <person name="Yeats C.A."/>
            <person name="Weir W."/>
            <person name="Kerhornou A."/>
            <person name="Aslett M."/>
            <person name="Bishop R."/>
            <person name="Bouchier C."/>
            <person name="Cochet M."/>
            <person name="Coulson R.M.R."/>
            <person name="Cronin A."/>
            <person name="de Villiers E.P."/>
            <person name="Fraser A."/>
            <person name="Fosker N."/>
            <person name="Gardner M."/>
            <person name="Goble A."/>
            <person name="Griffiths-Jones S."/>
            <person name="Harris D.E."/>
            <person name="Katzer F."/>
            <person name="Larke N."/>
            <person name="Lord A."/>
            <person name="Maser P."/>
            <person name="McKellar S."/>
            <person name="Mooney P."/>
            <person name="Morton F."/>
            <person name="Nene V."/>
            <person name="O'Neil S."/>
            <person name="Price C."/>
            <person name="Quail M.A."/>
            <person name="Rabbinowitsch E."/>
            <person name="Rawlings N.D."/>
            <person name="Rutter S."/>
            <person name="Saunders D."/>
            <person name="Seeger K."/>
            <person name="Shah T."/>
            <person name="Squares R."/>
            <person name="Squares S."/>
            <person name="Tivey A."/>
            <person name="Walker A.R."/>
            <person name="Woodward J."/>
            <person name="Dobbelaere D.A.E."/>
            <person name="Langsley G."/>
            <person name="Rajandream M.A."/>
            <person name="McKeever D."/>
            <person name="Shiels B."/>
            <person name="Tait A."/>
            <person name="Barrell B.G."/>
            <person name="Hall N."/>
        </authorList>
    </citation>
    <scope>NUCLEOTIDE SEQUENCE [LARGE SCALE GENOMIC DNA]</scope>
    <source>
        <strain evidence="7">Ankara</strain>
    </source>
</reference>
<dbReference type="RefSeq" id="XP_954309.1">
    <property type="nucleotide sequence ID" value="XM_949216.1"/>
</dbReference>
<dbReference type="STRING" id="5874.Q4UH07"/>
<evidence type="ECO:0000256" key="3">
    <source>
        <dbReference type="ARBA" id="ARBA00022741"/>
    </source>
</evidence>
<evidence type="ECO:0000256" key="2">
    <source>
        <dbReference type="ARBA" id="ARBA00022679"/>
    </source>
</evidence>
<dbReference type="Proteomes" id="UP000001950">
    <property type="component" value="Chromosome 1"/>
</dbReference>
<keyword evidence="7" id="KW-1185">Reference proteome</keyword>
<keyword evidence="4 5" id="KW-0067">ATP-binding</keyword>
<evidence type="ECO:0000313" key="7">
    <source>
        <dbReference type="Proteomes" id="UP000001950"/>
    </source>
</evidence>
<name>Q4UH07_THEAN</name>
<dbReference type="GO" id="GO:0052381">
    <property type="term" value="F:tRNA dimethylallyltransferase activity"/>
    <property type="evidence" value="ECO:0007669"/>
    <property type="project" value="InterPro"/>
</dbReference>
<dbReference type="SUPFAM" id="SSF52540">
    <property type="entry name" value="P-loop containing nucleoside triphosphate hydrolases"/>
    <property type="match status" value="2"/>
</dbReference>
<dbReference type="HAMAP" id="MF_00185">
    <property type="entry name" value="IPP_trans"/>
    <property type="match status" value="1"/>
</dbReference>